<dbReference type="RefSeq" id="WP_092745677.1">
    <property type="nucleotide sequence ID" value="NZ_FMZC01000018.1"/>
</dbReference>
<dbReference type="InterPro" id="IPR002937">
    <property type="entry name" value="Amino_oxidase"/>
</dbReference>
<dbReference type="PANTHER" id="PTHR43734">
    <property type="entry name" value="PHYTOENE DESATURASE"/>
    <property type="match status" value="1"/>
</dbReference>
<dbReference type="Gene3D" id="3.50.50.60">
    <property type="entry name" value="FAD/NAD(P)-binding domain"/>
    <property type="match status" value="1"/>
</dbReference>
<comment type="similarity">
    <text evidence="1">Belongs to the carotenoid/retinoid oxidoreductase family.</text>
</comment>
<organism evidence="3 4">
    <name type="scientific">Paracidovorax valerianellae</name>
    <dbReference type="NCBI Taxonomy" id="187868"/>
    <lineage>
        <taxon>Bacteria</taxon>
        <taxon>Pseudomonadati</taxon>
        <taxon>Pseudomonadota</taxon>
        <taxon>Betaproteobacteria</taxon>
        <taxon>Burkholderiales</taxon>
        <taxon>Comamonadaceae</taxon>
        <taxon>Paracidovorax</taxon>
    </lineage>
</organism>
<reference evidence="3 4" key="1">
    <citation type="submission" date="2016-10" db="EMBL/GenBank/DDBJ databases">
        <authorList>
            <person name="de Groot N.N."/>
        </authorList>
    </citation>
    <scope>NUCLEOTIDE SEQUENCE [LARGE SCALE GENOMIC DNA]</scope>
    <source>
        <strain evidence="3 4">DSM 16619</strain>
    </source>
</reference>
<gene>
    <name evidence="3" type="ORF">SAMN05192589_11836</name>
</gene>
<feature type="domain" description="Amine oxidase" evidence="2">
    <location>
        <begin position="12"/>
        <end position="423"/>
    </location>
</feature>
<evidence type="ECO:0000313" key="3">
    <source>
        <dbReference type="EMBL" id="SDE46918.1"/>
    </source>
</evidence>
<dbReference type="STRING" id="187868.SAMN05192589_11836"/>
<protein>
    <submittedName>
        <fullName evidence="3">Protoporphyrinogen oxidase</fullName>
    </submittedName>
</protein>
<evidence type="ECO:0000256" key="1">
    <source>
        <dbReference type="ARBA" id="ARBA00006046"/>
    </source>
</evidence>
<dbReference type="Pfam" id="PF01593">
    <property type="entry name" value="Amino_oxidase"/>
    <property type="match status" value="1"/>
</dbReference>
<sequence>MAPALTVLGAGIAGLAASHAAAALGRDCILYEAAPRAGGLLDSITVHGYRFDRAVHLSFADQPEVRAFFDQTEHATFAPSPRCVEHPYWLKHPVQNNLYPLPVDQRIELIQGFVERPDTPAGNYREWLIGQYGRPISARYAERYTEKYWTVPADKLGIDWVGPRIHRPALPEVLLGAMTEDTPSVYYAPQMRYPARGGYRAFIEPLIAQADIRLDHRLCRIDVQSRHLHFTNGEWAGYERLISTLPLPVLAGMVDGMPESIRQDADSLVATTVDLVCIGIARQDVFKDLWFYIYDEDVAAARASCPGVQAADNCPPGCSSIQFEIYGSSRRPVAQSVQALQRNCVQALQKWGFAIEADIAVIHHQHVPHANVVFEQGMEQRRNRVLDWLASLGIASAGRFGEWDYLWSHQAFQSGADAARRVLAV</sequence>
<keyword evidence="4" id="KW-1185">Reference proteome</keyword>
<dbReference type="OrthoDB" id="9816564at2"/>
<evidence type="ECO:0000313" key="4">
    <source>
        <dbReference type="Proteomes" id="UP000198781"/>
    </source>
</evidence>
<dbReference type="InterPro" id="IPR036188">
    <property type="entry name" value="FAD/NAD-bd_sf"/>
</dbReference>
<dbReference type="SUPFAM" id="SSF51905">
    <property type="entry name" value="FAD/NAD(P)-binding domain"/>
    <property type="match status" value="1"/>
</dbReference>
<proteinExistence type="inferred from homology"/>
<evidence type="ECO:0000259" key="2">
    <source>
        <dbReference type="Pfam" id="PF01593"/>
    </source>
</evidence>
<dbReference type="PANTHER" id="PTHR43734:SF4">
    <property type="entry name" value="AMINE OXIDASE DOMAIN-CONTAINING PROTEIN"/>
    <property type="match status" value="1"/>
</dbReference>
<dbReference type="Proteomes" id="UP000198781">
    <property type="component" value="Unassembled WGS sequence"/>
</dbReference>
<dbReference type="AlphaFoldDB" id="A0A1G7D5M3"/>
<name>A0A1G7D5M3_9BURK</name>
<dbReference type="EMBL" id="FMZC01000018">
    <property type="protein sequence ID" value="SDE46918.1"/>
    <property type="molecule type" value="Genomic_DNA"/>
</dbReference>
<accession>A0A1G7D5M3</accession>